<feature type="transmembrane region" description="Helical" evidence="7">
    <location>
        <begin position="153"/>
        <end position="172"/>
    </location>
</feature>
<evidence type="ECO:0000313" key="10">
    <source>
        <dbReference type="Proteomes" id="UP000799324"/>
    </source>
</evidence>
<organism evidence="9 10">
    <name type="scientific">Lophiostoma macrostomum CBS 122681</name>
    <dbReference type="NCBI Taxonomy" id="1314788"/>
    <lineage>
        <taxon>Eukaryota</taxon>
        <taxon>Fungi</taxon>
        <taxon>Dikarya</taxon>
        <taxon>Ascomycota</taxon>
        <taxon>Pezizomycotina</taxon>
        <taxon>Dothideomycetes</taxon>
        <taxon>Pleosporomycetidae</taxon>
        <taxon>Pleosporales</taxon>
        <taxon>Lophiostomataceae</taxon>
        <taxon>Lophiostoma</taxon>
    </lineage>
</organism>
<feature type="transmembrane region" description="Helical" evidence="7">
    <location>
        <begin position="192"/>
        <end position="210"/>
    </location>
</feature>
<evidence type="ECO:0000256" key="3">
    <source>
        <dbReference type="ARBA" id="ARBA00022989"/>
    </source>
</evidence>
<keyword evidence="10" id="KW-1185">Reference proteome</keyword>
<feature type="domain" description="Rhodopsin" evidence="8">
    <location>
        <begin position="11"/>
        <end position="214"/>
    </location>
</feature>
<evidence type="ECO:0000259" key="8">
    <source>
        <dbReference type="Pfam" id="PF20684"/>
    </source>
</evidence>
<feature type="compositionally biased region" description="Basic and acidic residues" evidence="6">
    <location>
        <begin position="274"/>
        <end position="295"/>
    </location>
</feature>
<dbReference type="OrthoDB" id="4682787at2759"/>
<comment type="subcellular location">
    <subcellularLocation>
        <location evidence="1">Membrane</location>
        <topology evidence="1">Multi-pass membrane protein</topology>
    </subcellularLocation>
</comment>
<evidence type="ECO:0000256" key="6">
    <source>
        <dbReference type="SAM" id="MobiDB-lite"/>
    </source>
</evidence>
<evidence type="ECO:0000256" key="2">
    <source>
        <dbReference type="ARBA" id="ARBA00022692"/>
    </source>
</evidence>
<gene>
    <name evidence="9" type="ORF">K491DRAFT_693251</name>
</gene>
<feature type="transmembrane region" description="Helical" evidence="7">
    <location>
        <begin position="115"/>
        <end position="141"/>
    </location>
</feature>
<keyword evidence="3 7" id="KW-1133">Transmembrane helix</keyword>
<name>A0A6A6T607_9PLEO</name>
<feature type="region of interest" description="Disordered" evidence="6">
    <location>
        <begin position="263"/>
        <end position="303"/>
    </location>
</feature>
<dbReference type="InterPro" id="IPR049326">
    <property type="entry name" value="Rhodopsin_dom_fungi"/>
</dbReference>
<proteinExistence type="inferred from homology"/>
<dbReference type="PANTHER" id="PTHR33048:SF47">
    <property type="entry name" value="INTEGRAL MEMBRANE PROTEIN-RELATED"/>
    <property type="match status" value="1"/>
</dbReference>
<keyword evidence="4 7" id="KW-0472">Membrane</keyword>
<accession>A0A6A6T607</accession>
<evidence type="ECO:0000256" key="7">
    <source>
        <dbReference type="SAM" id="Phobius"/>
    </source>
</evidence>
<evidence type="ECO:0000256" key="1">
    <source>
        <dbReference type="ARBA" id="ARBA00004141"/>
    </source>
</evidence>
<dbReference type="AlphaFoldDB" id="A0A6A6T607"/>
<protein>
    <recommendedName>
        <fullName evidence="8">Rhodopsin domain-containing protein</fullName>
    </recommendedName>
</protein>
<reference evidence="9" key="1">
    <citation type="journal article" date="2020" name="Stud. Mycol.">
        <title>101 Dothideomycetes genomes: a test case for predicting lifestyles and emergence of pathogens.</title>
        <authorList>
            <person name="Haridas S."/>
            <person name="Albert R."/>
            <person name="Binder M."/>
            <person name="Bloem J."/>
            <person name="Labutti K."/>
            <person name="Salamov A."/>
            <person name="Andreopoulos B."/>
            <person name="Baker S."/>
            <person name="Barry K."/>
            <person name="Bills G."/>
            <person name="Bluhm B."/>
            <person name="Cannon C."/>
            <person name="Castanera R."/>
            <person name="Culley D."/>
            <person name="Daum C."/>
            <person name="Ezra D."/>
            <person name="Gonzalez J."/>
            <person name="Henrissat B."/>
            <person name="Kuo A."/>
            <person name="Liang C."/>
            <person name="Lipzen A."/>
            <person name="Lutzoni F."/>
            <person name="Magnuson J."/>
            <person name="Mondo S."/>
            <person name="Nolan M."/>
            <person name="Ohm R."/>
            <person name="Pangilinan J."/>
            <person name="Park H.-J."/>
            <person name="Ramirez L."/>
            <person name="Alfaro M."/>
            <person name="Sun H."/>
            <person name="Tritt A."/>
            <person name="Yoshinaga Y."/>
            <person name="Zwiers L.-H."/>
            <person name="Turgeon B."/>
            <person name="Goodwin S."/>
            <person name="Spatafora J."/>
            <person name="Crous P."/>
            <person name="Grigoriev I."/>
        </authorList>
    </citation>
    <scope>NUCLEOTIDE SEQUENCE</scope>
    <source>
        <strain evidence="9">CBS 122681</strain>
    </source>
</reference>
<keyword evidence="2 7" id="KW-0812">Transmembrane</keyword>
<sequence>MFAVEVPSLLLQRTKLGAHQWDITIGELITQVYYFHIADSFYCIGTLFLKTGITVQCLRLFCLEKTSRLATYLLRTLLWINILLYLVSAGVIGFPCSPVRKTWDVTVEGHCINEFVTAFVMAIINTISDLLLVIIPLRALWTLSWDMKRKLRVSTLFAIGLGACICAITRLAPSWSLYRSDDKTYYLELNGALGVLEYFFGLCAACFPVLPKFLKYVVDHSPLVGFRNGTSKLPDVEENKCEEQARGEKPQIVSDVEFHELVNGGDTLGSESGTKVRHDSGGTRREVGVAHKDKGPAVQEHAP</sequence>
<evidence type="ECO:0000313" key="9">
    <source>
        <dbReference type="EMBL" id="KAF2655102.1"/>
    </source>
</evidence>
<feature type="transmembrane region" description="Helical" evidence="7">
    <location>
        <begin position="72"/>
        <end position="95"/>
    </location>
</feature>
<comment type="similarity">
    <text evidence="5">Belongs to the SAT4 family.</text>
</comment>
<dbReference type="EMBL" id="MU004354">
    <property type="protein sequence ID" value="KAF2655102.1"/>
    <property type="molecule type" value="Genomic_DNA"/>
</dbReference>
<dbReference type="Proteomes" id="UP000799324">
    <property type="component" value="Unassembled WGS sequence"/>
</dbReference>
<dbReference type="Pfam" id="PF20684">
    <property type="entry name" value="Fung_rhodopsin"/>
    <property type="match status" value="1"/>
</dbReference>
<dbReference type="PANTHER" id="PTHR33048">
    <property type="entry name" value="PTH11-LIKE INTEGRAL MEMBRANE PROTEIN (AFU_ORTHOLOGUE AFUA_5G11245)"/>
    <property type="match status" value="1"/>
</dbReference>
<dbReference type="GO" id="GO:0016020">
    <property type="term" value="C:membrane"/>
    <property type="evidence" value="ECO:0007669"/>
    <property type="project" value="UniProtKB-SubCell"/>
</dbReference>
<dbReference type="InterPro" id="IPR052337">
    <property type="entry name" value="SAT4-like"/>
</dbReference>
<evidence type="ECO:0000256" key="4">
    <source>
        <dbReference type="ARBA" id="ARBA00023136"/>
    </source>
</evidence>
<evidence type="ECO:0000256" key="5">
    <source>
        <dbReference type="ARBA" id="ARBA00038359"/>
    </source>
</evidence>